<evidence type="ECO:0000313" key="3">
    <source>
        <dbReference type="Proteomes" id="UP000225910"/>
    </source>
</evidence>
<gene>
    <name evidence="2" type="ORF">COK81_31365</name>
</gene>
<dbReference type="Gene3D" id="2.60.20.10">
    <property type="entry name" value="Crystallins"/>
    <property type="match status" value="1"/>
</dbReference>
<dbReference type="Proteomes" id="UP000225910">
    <property type="component" value="Unassembled WGS sequence"/>
</dbReference>
<dbReference type="SUPFAM" id="SSF49695">
    <property type="entry name" value="gamma-Crystallin-like"/>
    <property type="match status" value="1"/>
</dbReference>
<feature type="chain" id="PRO_5040765373" evidence="1">
    <location>
        <begin position="31"/>
        <end position="185"/>
    </location>
</feature>
<dbReference type="InterPro" id="IPR011024">
    <property type="entry name" value="G_crystallin-like"/>
</dbReference>
<sequence>MKQRKWMGWTLAAWIGMSGLVGLSSNTVQADEIPLTQTVTSYGTTYDNHQIPATIHHYVVAPTGIVYGYATLEEANRALQSFPTQQATNTEDWTGYFYENSGFNGTWFLGVSGGYFDLGNNWWNQRISSLRTPAKDKGVRLYEYGGKKGDSIYFPPNTDVYTLAAYYKGDGQRWDKRIGSIELYR</sequence>
<protein>
    <submittedName>
        <fullName evidence="2">Uncharacterized protein</fullName>
    </submittedName>
</protein>
<organism evidence="2 3">
    <name type="scientific">Bacillus thuringiensis</name>
    <dbReference type="NCBI Taxonomy" id="1428"/>
    <lineage>
        <taxon>Bacteria</taxon>
        <taxon>Bacillati</taxon>
        <taxon>Bacillota</taxon>
        <taxon>Bacilli</taxon>
        <taxon>Bacillales</taxon>
        <taxon>Bacillaceae</taxon>
        <taxon>Bacillus</taxon>
        <taxon>Bacillus cereus group</taxon>
    </lineage>
</organism>
<dbReference type="EMBL" id="NVCU01000433">
    <property type="protein sequence ID" value="PFT73669.1"/>
    <property type="molecule type" value="Genomic_DNA"/>
</dbReference>
<proteinExistence type="predicted"/>
<feature type="signal peptide" evidence="1">
    <location>
        <begin position="1"/>
        <end position="30"/>
    </location>
</feature>
<keyword evidence="1" id="KW-0732">Signal</keyword>
<dbReference type="AlphaFoldDB" id="A0A9X7AU67"/>
<dbReference type="RefSeq" id="WP_098680098.1">
    <property type="nucleotide sequence ID" value="NZ_NVCU01000433.1"/>
</dbReference>
<evidence type="ECO:0000256" key="1">
    <source>
        <dbReference type="SAM" id="SignalP"/>
    </source>
</evidence>
<reference evidence="2 3" key="1">
    <citation type="submission" date="2017-09" db="EMBL/GenBank/DDBJ databases">
        <title>Large-scale bioinformatics analysis of Bacillus genomes uncovers conserved roles of natural products in bacterial physiology.</title>
        <authorList>
            <consortium name="Agbiome Team Llc"/>
            <person name="Bleich R.M."/>
            <person name="Grubbs K.J."/>
            <person name="Santa Maria K.C."/>
            <person name="Allen S.E."/>
            <person name="Farag S."/>
            <person name="Shank E.A."/>
            <person name="Bowers A."/>
        </authorList>
    </citation>
    <scope>NUCLEOTIDE SEQUENCE [LARGE SCALE GENOMIC DNA]</scope>
    <source>
        <strain evidence="2 3">AFS064137</strain>
    </source>
</reference>
<comment type="caution">
    <text evidence="2">The sequence shown here is derived from an EMBL/GenBank/DDBJ whole genome shotgun (WGS) entry which is preliminary data.</text>
</comment>
<evidence type="ECO:0000313" key="2">
    <source>
        <dbReference type="EMBL" id="PFT73669.1"/>
    </source>
</evidence>
<accession>A0A9X7AU67</accession>
<name>A0A9X7AU67_BACTU</name>